<reference evidence="1" key="1">
    <citation type="submission" date="2021-06" db="EMBL/GenBank/DDBJ databases">
        <authorList>
            <person name="Kallberg Y."/>
            <person name="Tangrot J."/>
            <person name="Rosling A."/>
        </authorList>
    </citation>
    <scope>NUCLEOTIDE SEQUENCE</scope>
    <source>
        <strain evidence="1">MA453B</strain>
    </source>
</reference>
<organism evidence="1 2">
    <name type="scientific">Dentiscutata erythropus</name>
    <dbReference type="NCBI Taxonomy" id="1348616"/>
    <lineage>
        <taxon>Eukaryota</taxon>
        <taxon>Fungi</taxon>
        <taxon>Fungi incertae sedis</taxon>
        <taxon>Mucoromycota</taxon>
        <taxon>Glomeromycotina</taxon>
        <taxon>Glomeromycetes</taxon>
        <taxon>Diversisporales</taxon>
        <taxon>Gigasporaceae</taxon>
        <taxon>Dentiscutata</taxon>
    </lineage>
</organism>
<evidence type="ECO:0000313" key="1">
    <source>
        <dbReference type="EMBL" id="CAG8557711.1"/>
    </source>
</evidence>
<name>A0A9N9FUR5_9GLOM</name>
<dbReference type="Proteomes" id="UP000789405">
    <property type="component" value="Unassembled WGS sequence"/>
</dbReference>
<comment type="caution">
    <text evidence="1">The sequence shown here is derived from an EMBL/GenBank/DDBJ whole genome shotgun (WGS) entry which is preliminary data.</text>
</comment>
<keyword evidence="2" id="KW-1185">Reference proteome</keyword>
<dbReference type="AlphaFoldDB" id="A0A9N9FUR5"/>
<sequence>MENQGTTAHQVAVMEHFGEYSRHAKPFHFNDRRMVVTIWARQKETHRNEAVTKYSVISMPEILAAKVTITKAVSHLLKLSHSTP</sequence>
<protein>
    <submittedName>
        <fullName evidence="1">6228_t:CDS:1</fullName>
    </submittedName>
</protein>
<gene>
    <name evidence="1" type="ORF">DERYTH_LOCUS5582</name>
</gene>
<evidence type="ECO:0000313" key="2">
    <source>
        <dbReference type="Proteomes" id="UP000789405"/>
    </source>
</evidence>
<accession>A0A9N9FUR5</accession>
<dbReference type="EMBL" id="CAJVPY010002351">
    <property type="protein sequence ID" value="CAG8557711.1"/>
    <property type="molecule type" value="Genomic_DNA"/>
</dbReference>
<proteinExistence type="predicted"/>